<dbReference type="KEGG" id="mbry:B1812_19495"/>
<evidence type="ECO:0000256" key="2">
    <source>
        <dbReference type="ARBA" id="ARBA00009774"/>
    </source>
</evidence>
<dbReference type="InterPro" id="IPR036588">
    <property type="entry name" value="CobH/CbiC_sf"/>
</dbReference>
<dbReference type="RefSeq" id="WP_085773040.1">
    <property type="nucleotide sequence ID" value="NZ_AP027149.1"/>
</dbReference>
<protein>
    <submittedName>
        <fullName evidence="6">Precorrin-8X methylmutase</fullName>
    </submittedName>
</protein>
<organism evidence="6 7">
    <name type="scientific">Methylocystis bryophila</name>
    <dbReference type="NCBI Taxonomy" id="655015"/>
    <lineage>
        <taxon>Bacteria</taxon>
        <taxon>Pseudomonadati</taxon>
        <taxon>Pseudomonadota</taxon>
        <taxon>Alphaproteobacteria</taxon>
        <taxon>Hyphomicrobiales</taxon>
        <taxon>Methylocystaceae</taxon>
        <taxon>Methylocystis</taxon>
    </lineage>
</organism>
<dbReference type="Gene3D" id="3.40.50.10230">
    <property type="entry name" value="Cobalamin biosynthesis CobH/CbiC, precorrin-8X methylmutase"/>
    <property type="match status" value="1"/>
</dbReference>
<accession>A0A1W6MZC9</accession>
<dbReference type="NCBIfam" id="NF006136">
    <property type="entry name" value="PRK08285.1"/>
    <property type="match status" value="1"/>
</dbReference>
<evidence type="ECO:0000256" key="1">
    <source>
        <dbReference type="ARBA" id="ARBA00004953"/>
    </source>
</evidence>
<dbReference type="Proteomes" id="UP000193978">
    <property type="component" value="Chromosome"/>
</dbReference>
<proteinExistence type="inferred from homology"/>
<sequence length="210" mass="21538">MSRPYEYIHDGAGIYARSFAIIRSEAKLGRFSPQEERVAVRIIHACGMVEVADDIIFSPGAVAAAEGALREGAPVLCDANMVAHGVTRARLPAGNAVVCALSDPGVGELAQKLGTTRSAAALELWGERLGGAVVAIGNAPTALFHLLEMLDNGAPKPAAILGMPVGFVGAAESKEALCAQEAVPFIVVRGRKGGSAMAAAAVNALASEHE</sequence>
<dbReference type="InterPro" id="IPR003722">
    <property type="entry name" value="Cbl_synth_CobH/CbiC"/>
</dbReference>
<dbReference type="SUPFAM" id="SSF63965">
    <property type="entry name" value="Precorrin-8X methylmutase CbiC/CobH"/>
    <property type="match status" value="1"/>
</dbReference>
<name>A0A1W6MZC9_9HYPH</name>
<dbReference type="EMBL" id="CP019948">
    <property type="protein sequence ID" value="ARN82899.1"/>
    <property type="molecule type" value="Genomic_DNA"/>
</dbReference>
<gene>
    <name evidence="6" type="primary">cobH</name>
    <name evidence="6" type="ORF">B1812_19495</name>
</gene>
<dbReference type="Pfam" id="PF02570">
    <property type="entry name" value="CbiC"/>
    <property type="match status" value="1"/>
</dbReference>
<dbReference type="UniPathway" id="UPA00148"/>
<feature type="domain" description="Cobalamin biosynthesis precorrin-8X methylmutase CobH/CbiC" evidence="5">
    <location>
        <begin position="14"/>
        <end position="207"/>
    </location>
</feature>
<dbReference type="GO" id="GO:0009236">
    <property type="term" value="P:cobalamin biosynthetic process"/>
    <property type="evidence" value="ECO:0007669"/>
    <property type="project" value="UniProtKB-UniPathway"/>
</dbReference>
<evidence type="ECO:0000313" key="7">
    <source>
        <dbReference type="Proteomes" id="UP000193978"/>
    </source>
</evidence>
<keyword evidence="7" id="KW-1185">Reference proteome</keyword>
<evidence type="ECO:0000256" key="3">
    <source>
        <dbReference type="ARBA" id="ARBA00022573"/>
    </source>
</evidence>
<comment type="similarity">
    <text evidence="2">Belongs to the CobH/CbiC family.</text>
</comment>
<evidence type="ECO:0000259" key="5">
    <source>
        <dbReference type="Pfam" id="PF02570"/>
    </source>
</evidence>
<dbReference type="OrthoDB" id="9780708at2"/>
<keyword evidence="4" id="KW-0413">Isomerase</keyword>
<dbReference type="GO" id="GO:0016993">
    <property type="term" value="F:precorrin-8X methylmutase activity"/>
    <property type="evidence" value="ECO:0007669"/>
    <property type="project" value="InterPro"/>
</dbReference>
<comment type="pathway">
    <text evidence="1">Cofactor biosynthesis; adenosylcobalamin biosynthesis.</text>
</comment>
<reference evidence="6 7" key="1">
    <citation type="submission" date="2017-02" db="EMBL/GenBank/DDBJ databases">
        <authorList>
            <person name="Peterson S.W."/>
        </authorList>
    </citation>
    <scope>NUCLEOTIDE SEQUENCE [LARGE SCALE GENOMIC DNA]</scope>
    <source>
        <strain evidence="6 7">S285</strain>
    </source>
</reference>
<dbReference type="PANTHER" id="PTHR43588:SF1">
    <property type="entry name" value="COBALT-PRECORRIN-8 METHYLMUTASE"/>
    <property type="match status" value="1"/>
</dbReference>
<keyword evidence="3" id="KW-0169">Cobalamin biosynthesis</keyword>
<evidence type="ECO:0000313" key="6">
    <source>
        <dbReference type="EMBL" id="ARN82899.1"/>
    </source>
</evidence>
<evidence type="ECO:0000256" key="4">
    <source>
        <dbReference type="ARBA" id="ARBA00023235"/>
    </source>
</evidence>
<dbReference type="AlphaFoldDB" id="A0A1W6MZC9"/>
<dbReference type="PANTHER" id="PTHR43588">
    <property type="entry name" value="COBALT-PRECORRIN-8 METHYLMUTASE"/>
    <property type="match status" value="1"/>
</dbReference>
<dbReference type="STRING" id="655015.B1812_19495"/>